<proteinExistence type="predicted"/>
<evidence type="ECO:0000313" key="4">
    <source>
        <dbReference type="Proteomes" id="UP000236664"/>
    </source>
</evidence>
<dbReference type="PANTHER" id="PTHR37540:SF5">
    <property type="entry name" value="TRANSCRIPTION FACTOR DOMAIN-CONTAINING PROTEIN"/>
    <property type="match status" value="1"/>
</dbReference>
<dbReference type="STRING" id="42673.A0A2K0USC3"/>
<dbReference type="AlphaFoldDB" id="A0A2K0USC3"/>
<dbReference type="OrthoDB" id="4159781at2759"/>
<reference evidence="3 4" key="1">
    <citation type="submission" date="2017-06" db="EMBL/GenBank/DDBJ databases">
        <title>Genome of Fusarium nygamai isolate CS10214.</title>
        <authorList>
            <person name="Gardiner D.M."/>
            <person name="Obanor F."/>
            <person name="Kazan K."/>
        </authorList>
    </citation>
    <scope>NUCLEOTIDE SEQUENCE [LARGE SCALE GENOMIC DNA]</scope>
    <source>
        <strain evidence="3 4">CS10214</strain>
    </source>
</reference>
<dbReference type="EMBL" id="MTQA01000354">
    <property type="protein sequence ID" value="PNP60681.1"/>
    <property type="molecule type" value="Genomic_DNA"/>
</dbReference>
<sequence length="254" mass="27997">MMFGPSPDGAFSPMRDAWLPLDLSNPASFNALMALSAAHLSRMQGFGQSEVALEFKSEAVRIVQVWMQDPERAVSDDVLAAILRLLTYERYWGTESEWIIHHKGLMNLVEARRGIAGLIDGKTNLVRLFQSNPRTSHSSLGAPITSHSEKGERPTKASESMASLVHPRHWHVSNEPSEDHPGTLLGVSRSHLTTKGSPPRSGIGDWPSGALQRLGIHQACLLAIHLRTLAKIAIRIPPRHWNLPRRGLELSKAG</sequence>
<evidence type="ECO:0000256" key="1">
    <source>
        <dbReference type="ARBA" id="ARBA00023242"/>
    </source>
</evidence>
<keyword evidence="4" id="KW-1185">Reference proteome</keyword>
<gene>
    <name evidence="3" type="ORF">FNYG_14595</name>
</gene>
<feature type="compositionally biased region" description="Basic and acidic residues" evidence="2">
    <location>
        <begin position="147"/>
        <end position="156"/>
    </location>
</feature>
<keyword evidence="1" id="KW-0539">Nucleus</keyword>
<dbReference type="PANTHER" id="PTHR37540">
    <property type="entry name" value="TRANSCRIPTION FACTOR (ACR-2), PUTATIVE-RELATED-RELATED"/>
    <property type="match status" value="1"/>
</dbReference>
<comment type="caution">
    <text evidence="3">The sequence shown here is derived from an EMBL/GenBank/DDBJ whole genome shotgun (WGS) entry which is preliminary data.</text>
</comment>
<organism evidence="3 4">
    <name type="scientific">Gibberella nygamai</name>
    <name type="common">Bean root rot disease fungus</name>
    <name type="synonym">Fusarium nygamai</name>
    <dbReference type="NCBI Taxonomy" id="42673"/>
    <lineage>
        <taxon>Eukaryota</taxon>
        <taxon>Fungi</taxon>
        <taxon>Dikarya</taxon>
        <taxon>Ascomycota</taxon>
        <taxon>Pezizomycotina</taxon>
        <taxon>Sordariomycetes</taxon>
        <taxon>Hypocreomycetidae</taxon>
        <taxon>Hypocreales</taxon>
        <taxon>Nectriaceae</taxon>
        <taxon>Fusarium</taxon>
        <taxon>Fusarium fujikuroi species complex</taxon>
    </lineage>
</organism>
<name>A0A2K0USC3_GIBNY</name>
<evidence type="ECO:0000256" key="2">
    <source>
        <dbReference type="SAM" id="MobiDB-lite"/>
    </source>
</evidence>
<evidence type="ECO:0000313" key="3">
    <source>
        <dbReference type="EMBL" id="PNP60681.1"/>
    </source>
</evidence>
<dbReference type="Pfam" id="PF11951">
    <property type="entry name" value="Fungal_trans_2"/>
    <property type="match status" value="1"/>
</dbReference>
<protein>
    <submittedName>
        <fullName evidence="3">Uncharacterized protein</fullName>
    </submittedName>
</protein>
<dbReference type="Proteomes" id="UP000236664">
    <property type="component" value="Unassembled WGS sequence"/>
</dbReference>
<accession>A0A2K0USC3</accession>
<feature type="region of interest" description="Disordered" evidence="2">
    <location>
        <begin position="136"/>
        <end position="161"/>
    </location>
</feature>
<dbReference type="InterPro" id="IPR021858">
    <property type="entry name" value="Fun_TF"/>
</dbReference>